<feature type="chain" id="PRO_5046722806" evidence="1">
    <location>
        <begin position="19"/>
        <end position="380"/>
    </location>
</feature>
<keyword evidence="1" id="KW-0732">Signal</keyword>
<feature type="signal peptide" evidence="1">
    <location>
        <begin position="1"/>
        <end position="18"/>
    </location>
</feature>
<evidence type="ECO:0000313" key="3">
    <source>
        <dbReference type="Proteomes" id="UP001202717"/>
    </source>
</evidence>
<gene>
    <name evidence="2" type="ORF">MUN68_006655</name>
</gene>
<keyword evidence="3" id="KW-1185">Reference proteome</keyword>
<dbReference type="RefSeq" id="WP_249994179.1">
    <property type="nucleotide sequence ID" value="NZ_CP116221.1"/>
</dbReference>
<organism evidence="2 3">
    <name type="scientific">Psychroserpens ponticola</name>
    <dbReference type="NCBI Taxonomy" id="2932268"/>
    <lineage>
        <taxon>Bacteria</taxon>
        <taxon>Pseudomonadati</taxon>
        <taxon>Bacteroidota</taxon>
        <taxon>Flavobacteriia</taxon>
        <taxon>Flavobacteriales</taxon>
        <taxon>Flavobacteriaceae</taxon>
        <taxon>Psychroserpens</taxon>
    </lineage>
</organism>
<sequence>MRKLYLIFLLGISFCSFGQETLYKNYKVTNFIDFLNDDKHQYDFDSLTDKVKTKVKFLLKEKCSAYEDLSVKNQNTIDAKFDLVAKGVIPSIELKDCAGNVYRIDKSNVNNPATKKLIVMKEMLRAGTFGNSKENKKTYKAGLLFKENKLYVNLWPFKEKSSDSDSDDDQAQLGIKKTVTIDDEDKVISDDNDLNKTKDTREVLFYEIPDDHTAKLKFTEVTLTAITIPLKYRFRTNRAAIDASDEENPLQVSIESEEFSTSVNIAFFGGYTWGNTKFTHRKKIGNRTFTSKNTLGVFIGSSAVELKGTNTDITLDQPQGDREGTFGTISFGIGYVKSWNKISVGLFGGIDKGVGRVAKTWIYNGKPWLGIGVGYDLFKL</sequence>
<accession>A0ABY7S2E2</accession>
<name>A0ABY7S2E2_9FLAO</name>
<evidence type="ECO:0000313" key="2">
    <source>
        <dbReference type="EMBL" id="WCO03170.1"/>
    </source>
</evidence>
<dbReference type="EMBL" id="CP116221">
    <property type="protein sequence ID" value="WCO03170.1"/>
    <property type="molecule type" value="Genomic_DNA"/>
</dbReference>
<protein>
    <submittedName>
        <fullName evidence="2">Uncharacterized protein</fullName>
    </submittedName>
</protein>
<evidence type="ECO:0000256" key="1">
    <source>
        <dbReference type="SAM" id="SignalP"/>
    </source>
</evidence>
<dbReference type="Proteomes" id="UP001202717">
    <property type="component" value="Chromosome"/>
</dbReference>
<proteinExistence type="predicted"/>
<reference evidence="2 3" key="1">
    <citation type="submission" date="2023-01" db="EMBL/GenBank/DDBJ databases">
        <title>Psychroserpens ponticola sp. nov., isolated from seawater.</title>
        <authorList>
            <person name="Kristyanto S."/>
            <person name="Jung J."/>
            <person name="Kim J.M."/>
            <person name="Jeon C.O."/>
        </authorList>
    </citation>
    <scope>NUCLEOTIDE SEQUENCE [LARGE SCALE GENOMIC DNA]</scope>
    <source>
        <strain evidence="2 3">MSW6</strain>
    </source>
</reference>